<feature type="transmembrane region" description="Helical" evidence="2">
    <location>
        <begin position="55"/>
        <end position="75"/>
    </location>
</feature>
<evidence type="ECO:0000256" key="2">
    <source>
        <dbReference type="SAM" id="Phobius"/>
    </source>
</evidence>
<dbReference type="InterPro" id="IPR036259">
    <property type="entry name" value="MFS_trans_sf"/>
</dbReference>
<dbReference type="RefSeq" id="WP_338008553.1">
    <property type="nucleotide sequence ID" value="NZ_JAOPKB010000012.1"/>
</dbReference>
<organism evidence="3 4">
    <name type="scientific">Natronoglomus mannanivorans</name>
    <dbReference type="NCBI Taxonomy" id="2979990"/>
    <lineage>
        <taxon>Archaea</taxon>
        <taxon>Methanobacteriati</taxon>
        <taxon>Methanobacteriota</taxon>
        <taxon>Stenosarchaea group</taxon>
        <taxon>Halobacteria</taxon>
        <taxon>Halobacteriales</taxon>
        <taxon>Natrialbaceae</taxon>
        <taxon>Natronoglomus</taxon>
    </lineage>
</organism>
<feature type="transmembrane region" description="Helical" evidence="2">
    <location>
        <begin position="283"/>
        <end position="305"/>
    </location>
</feature>
<dbReference type="PANTHER" id="PTHR23518:SF2">
    <property type="entry name" value="MAJOR FACILITATOR SUPERFAMILY TRANSPORTER"/>
    <property type="match status" value="1"/>
</dbReference>
<feature type="transmembrane region" description="Helical" evidence="2">
    <location>
        <begin position="317"/>
        <end position="337"/>
    </location>
</feature>
<dbReference type="PANTHER" id="PTHR23518">
    <property type="entry name" value="C-METHYLTRANSFERASE"/>
    <property type="match status" value="1"/>
</dbReference>
<feature type="transmembrane region" description="Helical" evidence="2">
    <location>
        <begin position="126"/>
        <end position="145"/>
    </location>
</feature>
<feature type="region of interest" description="Disordered" evidence="1">
    <location>
        <begin position="233"/>
        <end position="257"/>
    </location>
</feature>
<dbReference type="SUPFAM" id="SSF103473">
    <property type="entry name" value="MFS general substrate transporter"/>
    <property type="match status" value="2"/>
</dbReference>
<comment type="caution">
    <text evidence="3">The sequence shown here is derived from an EMBL/GenBank/DDBJ whole genome shotgun (WGS) entry which is preliminary data.</text>
</comment>
<feature type="transmembrane region" description="Helical" evidence="2">
    <location>
        <begin position="181"/>
        <end position="201"/>
    </location>
</feature>
<feature type="transmembrane region" description="Helical" evidence="2">
    <location>
        <begin position="207"/>
        <end position="229"/>
    </location>
</feature>
<evidence type="ECO:0000256" key="1">
    <source>
        <dbReference type="SAM" id="MobiDB-lite"/>
    </source>
</evidence>
<name>A0ABT2QHQ2_9EURY</name>
<sequence>MNPPSDPSPPPPASSPEPSLVDRLGPDRLVLLVALVGFHGLVRIAERYLPAYVEALGYGPVVVGLLASLGLAVAVGVRFVDGESDETSSGRRRHRLALITTLFGALGLLVWAGAPTLDALLGTPLSAVGWLLVGVALLGLCHGWGPDETGSLRGRGVAFGGSVIDLDAASRTRIRTRTRTIAAALALAGGAVLATTAFSGAETVRAGFALLVAAGSTVGLVAAVALGVARTASRTDDSGSGQTKDGSEAAPLPSTALPTLEDVRETVDTLPPETRWTVAGDTLVRLATAMTLPFVVLVVVDYHAVALTVGPVSLPPAAVFGPLVLAEAVGAAAGALAAPMLRPRVDRRWLLAAGLVVPAVFPLALVAAPSSVAVLAALFALVGCRTALEPVRPTESVVTQTVARVRERGRRRGRSRAAVPETLRTAIRVALVPAPLLGGVLYAIGPVAAFSLATTIGLLGVRELLRPLRDSS</sequence>
<keyword evidence="2" id="KW-1133">Transmembrane helix</keyword>
<dbReference type="EMBL" id="JAOPKB010000012">
    <property type="protein sequence ID" value="MCU4974465.1"/>
    <property type="molecule type" value="Genomic_DNA"/>
</dbReference>
<reference evidence="3 4" key="1">
    <citation type="submission" date="2022-09" db="EMBL/GenBank/DDBJ databases">
        <title>Enrichment on poylsaccharides allowed isolation of novel metabolic and taxonomic groups of Haloarchaea.</title>
        <authorList>
            <person name="Sorokin D.Y."/>
            <person name="Elcheninov A.G."/>
            <person name="Khizhniak T.V."/>
            <person name="Kolganova T.V."/>
            <person name="Kublanov I.V."/>
        </authorList>
    </citation>
    <scope>NUCLEOTIDE SEQUENCE [LARGE SCALE GENOMIC DNA]</scope>
    <source>
        <strain evidence="3 4">AArc-m2/3/4</strain>
    </source>
</reference>
<protein>
    <submittedName>
        <fullName evidence="3">Transporter</fullName>
    </submittedName>
</protein>
<dbReference type="Proteomes" id="UP001320972">
    <property type="component" value="Unassembled WGS sequence"/>
</dbReference>
<accession>A0ABT2QHQ2</accession>
<gene>
    <name evidence="3" type="ORF">OB955_17225</name>
</gene>
<keyword evidence="4" id="KW-1185">Reference proteome</keyword>
<dbReference type="Gene3D" id="1.20.1250.20">
    <property type="entry name" value="MFS general substrate transporter like domains"/>
    <property type="match status" value="1"/>
</dbReference>
<evidence type="ECO:0000313" key="4">
    <source>
        <dbReference type="Proteomes" id="UP001320972"/>
    </source>
</evidence>
<feature type="transmembrane region" description="Helical" evidence="2">
    <location>
        <begin position="349"/>
        <end position="382"/>
    </location>
</feature>
<keyword evidence="2" id="KW-0472">Membrane</keyword>
<keyword evidence="2" id="KW-0812">Transmembrane</keyword>
<proteinExistence type="predicted"/>
<feature type="transmembrane region" description="Helical" evidence="2">
    <location>
        <begin position="440"/>
        <end position="461"/>
    </location>
</feature>
<evidence type="ECO:0000313" key="3">
    <source>
        <dbReference type="EMBL" id="MCU4974465.1"/>
    </source>
</evidence>
<feature type="transmembrane region" description="Helical" evidence="2">
    <location>
        <begin position="96"/>
        <end position="114"/>
    </location>
</feature>